<dbReference type="SMART" id="SM00898">
    <property type="entry name" value="Fapy_DNA_glyco"/>
    <property type="match status" value="1"/>
</dbReference>
<evidence type="ECO:0000256" key="9">
    <source>
        <dbReference type="ARBA" id="ARBA00023204"/>
    </source>
</evidence>
<keyword evidence="4" id="KW-0227">DNA damage</keyword>
<dbReference type="GO" id="GO:0006284">
    <property type="term" value="P:base-excision repair"/>
    <property type="evidence" value="ECO:0007669"/>
    <property type="project" value="InterPro"/>
</dbReference>
<evidence type="ECO:0000256" key="11">
    <source>
        <dbReference type="ARBA" id="ARBA00023268"/>
    </source>
</evidence>
<evidence type="ECO:0000256" key="1">
    <source>
        <dbReference type="ARBA" id="ARBA00009409"/>
    </source>
</evidence>
<dbReference type="EMBL" id="AAVT01000002">
    <property type="protein sequence ID" value="EAW31658.1"/>
    <property type="molecule type" value="Genomic_DNA"/>
</dbReference>
<comment type="caution">
    <text evidence="16">The sequence shown here is derived from an EMBL/GenBank/DDBJ whole genome shotgun (WGS) entry which is preliminary data.</text>
</comment>
<evidence type="ECO:0000259" key="15">
    <source>
        <dbReference type="PROSITE" id="PS51068"/>
    </source>
</evidence>
<feature type="domain" description="FPG-type" evidence="14">
    <location>
        <begin position="238"/>
        <end position="272"/>
    </location>
</feature>
<dbReference type="GO" id="GO:0008270">
    <property type="term" value="F:zinc ion binding"/>
    <property type="evidence" value="ECO:0007669"/>
    <property type="project" value="UniProtKB-KW"/>
</dbReference>
<feature type="domain" description="Formamidopyrimidine-DNA glycosylase catalytic" evidence="15">
    <location>
        <begin position="2"/>
        <end position="111"/>
    </location>
</feature>
<dbReference type="InterPro" id="IPR012319">
    <property type="entry name" value="FPG_cat"/>
</dbReference>
<dbReference type="CDD" id="cd08965">
    <property type="entry name" value="EcNei-like_N"/>
    <property type="match status" value="1"/>
</dbReference>
<evidence type="ECO:0000256" key="4">
    <source>
        <dbReference type="ARBA" id="ARBA00022763"/>
    </source>
</evidence>
<dbReference type="PANTHER" id="PTHR42697">
    <property type="entry name" value="ENDONUCLEASE 8"/>
    <property type="match status" value="1"/>
</dbReference>
<evidence type="ECO:0000256" key="8">
    <source>
        <dbReference type="ARBA" id="ARBA00023125"/>
    </source>
</evidence>
<keyword evidence="11" id="KW-0511">Multifunctional enzyme</keyword>
<dbReference type="Pfam" id="PF06831">
    <property type="entry name" value="H2TH"/>
    <property type="match status" value="1"/>
</dbReference>
<dbReference type="GO" id="GO:0003684">
    <property type="term" value="F:damaged DNA binding"/>
    <property type="evidence" value="ECO:0007669"/>
    <property type="project" value="InterPro"/>
</dbReference>
<dbReference type="GO" id="GO:0000703">
    <property type="term" value="F:oxidized pyrimidine nucleobase lesion DNA N-glycosylase activity"/>
    <property type="evidence" value="ECO:0007669"/>
    <property type="project" value="InterPro"/>
</dbReference>
<dbReference type="Gene3D" id="1.10.8.50">
    <property type="match status" value="1"/>
</dbReference>
<accession>A0YAS8</accession>
<dbReference type="GO" id="GO:0140078">
    <property type="term" value="F:class I DNA-(apurinic or apyrimidinic site) endonuclease activity"/>
    <property type="evidence" value="ECO:0007669"/>
    <property type="project" value="UniProtKB-EC"/>
</dbReference>
<keyword evidence="12" id="KW-0326">Glycosidase</keyword>
<evidence type="ECO:0000256" key="3">
    <source>
        <dbReference type="ARBA" id="ARBA00022723"/>
    </source>
</evidence>
<protein>
    <recommendedName>
        <fullName evidence="2">DNA-(apurinic or apyrimidinic site) lyase</fullName>
        <ecNumber evidence="2">4.2.99.18</ecNumber>
    </recommendedName>
</protein>
<keyword evidence="7" id="KW-0862">Zinc</keyword>
<organism evidence="16 17">
    <name type="scientific">marine gamma proteobacterium HTCC2143</name>
    <dbReference type="NCBI Taxonomy" id="247633"/>
    <lineage>
        <taxon>Bacteria</taxon>
        <taxon>Pseudomonadati</taxon>
        <taxon>Pseudomonadota</taxon>
        <taxon>Gammaproteobacteria</taxon>
        <taxon>Cellvibrionales</taxon>
        <taxon>Spongiibacteraceae</taxon>
        <taxon>BD1-7 clade</taxon>
    </lineage>
</organism>
<dbReference type="eggNOG" id="COG0266">
    <property type="taxonomic scope" value="Bacteria"/>
</dbReference>
<keyword evidence="9" id="KW-0234">DNA repair</keyword>
<evidence type="ECO:0000313" key="16">
    <source>
        <dbReference type="EMBL" id="EAW31658.1"/>
    </source>
</evidence>
<evidence type="ECO:0000256" key="10">
    <source>
        <dbReference type="ARBA" id="ARBA00023239"/>
    </source>
</evidence>
<dbReference type="InterPro" id="IPR035937">
    <property type="entry name" value="FPG_N"/>
</dbReference>
<dbReference type="SUPFAM" id="SSF57716">
    <property type="entry name" value="Glucocorticoid receptor-like (DNA-binding domain)"/>
    <property type="match status" value="1"/>
</dbReference>
<dbReference type="SUPFAM" id="SSF81624">
    <property type="entry name" value="N-terminal domain of MutM-like DNA repair proteins"/>
    <property type="match status" value="1"/>
</dbReference>
<evidence type="ECO:0000256" key="13">
    <source>
        <dbReference type="PROSITE-ProRule" id="PRU00391"/>
    </source>
</evidence>
<keyword evidence="8" id="KW-0238">DNA-binding</keyword>
<evidence type="ECO:0000313" key="17">
    <source>
        <dbReference type="Proteomes" id="UP000004931"/>
    </source>
</evidence>
<keyword evidence="17" id="KW-1185">Reference proteome</keyword>
<evidence type="ECO:0000256" key="6">
    <source>
        <dbReference type="ARBA" id="ARBA00022801"/>
    </source>
</evidence>
<dbReference type="SMART" id="SM01232">
    <property type="entry name" value="H2TH"/>
    <property type="match status" value="1"/>
</dbReference>
<gene>
    <name evidence="16" type="ORF">GP2143_04390</name>
</gene>
<dbReference type="InterPro" id="IPR000214">
    <property type="entry name" value="Znf_DNA_glyclase/AP_lyase"/>
</dbReference>
<evidence type="ECO:0000256" key="2">
    <source>
        <dbReference type="ARBA" id="ARBA00012720"/>
    </source>
</evidence>
<keyword evidence="16" id="KW-0255">Endonuclease</keyword>
<dbReference type="EC" id="4.2.99.18" evidence="2"/>
<dbReference type="SUPFAM" id="SSF46946">
    <property type="entry name" value="S13-like H2TH domain"/>
    <property type="match status" value="1"/>
</dbReference>
<dbReference type="AlphaFoldDB" id="A0YAS8"/>
<comment type="similarity">
    <text evidence="1">Belongs to the FPG family.</text>
</comment>
<dbReference type="OrthoDB" id="5657047at2"/>
<dbReference type="PROSITE" id="PS51066">
    <property type="entry name" value="ZF_FPG_2"/>
    <property type="match status" value="1"/>
</dbReference>
<dbReference type="PROSITE" id="PS51068">
    <property type="entry name" value="FPG_CAT"/>
    <property type="match status" value="1"/>
</dbReference>
<dbReference type="Pfam" id="PF01149">
    <property type="entry name" value="Fapy_DNA_glyco"/>
    <property type="match status" value="1"/>
</dbReference>
<reference evidence="16 17" key="1">
    <citation type="journal article" date="2010" name="J. Bacteriol.">
        <title>Genome sequence of the oligotrophic marine Gammaproteobacterium HTCC2143, isolated from the Oregon Coast.</title>
        <authorList>
            <person name="Oh H.M."/>
            <person name="Kang I."/>
            <person name="Ferriera S."/>
            <person name="Giovannoni S.J."/>
            <person name="Cho J.C."/>
        </authorList>
    </citation>
    <scope>NUCLEOTIDE SEQUENCE [LARGE SCALE GENOMIC DNA]</scope>
    <source>
        <strain evidence="16 17">HTCC2143</strain>
    </source>
</reference>
<keyword evidence="5 13" id="KW-0863">Zinc-finger</keyword>
<dbReference type="InterPro" id="IPR015886">
    <property type="entry name" value="H2TH_FPG"/>
</dbReference>
<dbReference type="PANTHER" id="PTHR42697:SF1">
    <property type="entry name" value="ENDONUCLEASE 8"/>
    <property type="match status" value="1"/>
</dbReference>
<evidence type="ECO:0000259" key="14">
    <source>
        <dbReference type="PROSITE" id="PS51066"/>
    </source>
</evidence>
<sequence length="279" mass="31313">MPEGPEIRRAADKIEAVLKNKTVEKIEFGLPALNPFVRPLQGSKVLSLETRGKALLTHFDSGLTIYSHNQLYGVWHVVKRDKLPKTNRQLRLAIHTDQHSALLFSASDITVWETQHIEEHHFLKRIGPDILNPSLAWRTVADRLQSKAFAGRALSSVYLDQAFLAGLGNYLRSEILFIAGIHPSCKSRDLSKGQIGKLARTTLEVSQRSYSLAGVTIPERQYKVLKKQGVTYGKARFFVFGRAGKPCRVCQTKIQRSTANSRRIYTCSTCQRIGAINTT</sequence>
<keyword evidence="6" id="KW-0378">Hydrolase</keyword>
<evidence type="ECO:0000256" key="7">
    <source>
        <dbReference type="ARBA" id="ARBA00022833"/>
    </source>
</evidence>
<proteinExistence type="inferred from homology"/>
<keyword evidence="3" id="KW-0479">Metal-binding</keyword>
<dbReference type="STRING" id="247633.GP2143_04390"/>
<dbReference type="InterPro" id="IPR044091">
    <property type="entry name" value="EcNei-like_N"/>
</dbReference>
<dbReference type="Gene3D" id="3.20.190.10">
    <property type="entry name" value="MutM-like, N-terminal"/>
    <property type="match status" value="1"/>
</dbReference>
<keyword evidence="16" id="KW-0540">Nuclease</keyword>
<dbReference type="InterPro" id="IPR010979">
    <property type="entry name" value="Ribosomal_uS13-like_H2TH"/>
</dbReference>
<dbReference type="Proteomes" id="UP000004931">
    <property type="component" value="Unassembled WGS sequence"/>
</dbReference>
<keyword evidence="10" id="KW-0456">Lyase</keyword>
<evidence type="ECO:0000256" key="5">
    <source>
        <dbReference type="ARBA" id="ARBA00022771"/>
    </source>
</evidence>
<dbReference type="NCBIfam" id="NF007763">
    <property type="entry name" value="PRK10445.1"/>
    <property type="match status" value="1"/>
</dbReference>
<name>A0YAS8_9GAMM</name>
<evidence type="ECO:0000256" key="12">
    <source>
        <dbReference type="ARBA" id="ARBA00023295"/>
    </source>
</evidence>